<keyword evidence="12" id="KW-1185">Reference proteome</keyword>
<sequence>MGRPAGGDGYGQGGGVSRWVRLEEEVRLVDRWWVLGCAGGFGGEGGGKREEKVRWGGKEEKESGLSDFRVDRTTPRKEGIERVADLIDSDTKSWKVSLIRETFNHEDADVILSIPISYTSQRDRKIWHPSRNGTFSVKTAYHLAKEGLSSCRDLQAGQTSSSNILPTVLRKLWGLSIHPNVKMFIWKCFNNAVATNSALVTRRIKLDPVCPRCGILEESIVHVLFQCEAAIKVKVRPVNATFLLLHTSQTEALAACTQPVCDIGKWLWARIATHINYARKLLKNREVLRKKAHDLSLKRKDIVAKIERSNPQKIATNECDDWLGKVEEMANKVDTIQLELNEEKRCVGGLCLDIFARIELGKRVVNMIDGINELLNESMFERGYLVDAPVAIVENQPDPPSTLAESANRTLNMVLDKIQHKSTLKIGIWGMGGVGKTTVLRLLNNTPEIARIFDFVIWVTVSKSQSIRMMQEDVGKRLSVETKGESDERVAIKLRQRLQGKKYLLLLDDVWNMVDLDVVGLPNPNQNNGCKVVLTTRKFEVCRQMGTDVEIKVNVLPEEEAREMFYTNVGAVVRLPAIKQLAESIVTECDGLPLALKVVSGALRKEEDVNVWENFLRELRSPATSFIKDLNEKVFNILKVSYDHLEDTQKKQCLLFCGLYPEDYEIEKSELIGYWRAEGILSRELTLHEAHVKGHAILRALIDSSLLEKCDGDDCVKMHDVVRDLVLAMTSPKGEEPQHLVRAGKSSEKIPNAVEWEKATRISFINHGLRNLPESPDCPALVTLLLQGNIYLGVIPETFFNNMPNLKVLDLSHTDIKSLPTSMSKLESLRELVLLDCDSLKAFPAGVICRLSQIEVFKLYISTSGTSQLSDESTEIVAKELSELSSLSSLGFDFRRVGNLQHFLENSRSWKEGRLTQFWFFVGDCGRLIDLNESIALREYNTCLFYEGGGEERSSGLPSAIQDVLRCSICFLLAGHEKFSTLSEVGAHDTYELRCCMIEECVALQEIVNRNGLEMGTFPKLEALHLTDLPELKTILCLETEEGALLPPLPRNANIFTNLKYLTLKQCPLIKHVFSSGFMVQQLSNLEGLVVDNCGGLERMIPEDEVVEHKALPKLRVLGLSDLPEFVSFFKGVPMRWQFLEWVGIINCPKLRKLPFDTNSAPNLKEIEGGSNYQEWWDALEWDNDATRLQFQPFFGKSP</sequence>
<dbReference type="FunFam" id="1.10.10.10:FF:000322">
    <property type="entry name" value="Probable disease resistance protein At1g63360"/>
    <property type="match status" value="1"/>
</dbReference>
<dbReference type="PROSITE" id="PS51450">
    <property type="entry name" value="LRR"/>
    <property type="match status" value="1"/>
</dbReference>
<gene>
    <name evidence="11" type="ORF">RHSIM_Rhsim13G0170800</name>
</gene>
<dbReference type="InterPro" id="IPR027417">
    <property type="entry name" value="P-loop_NTPase"/>
</dbReference>
<evidence type="ECO:0000256" key="6">
    <source>
        <dbReference type="ARBA" id="ARBA00022840"/>
    </source>
</evidence>
<dbReference type="InterPro" id="IPR032675">
    <property type="entry name" value="LRR_dom_sf"/>
</dbReference>
<dbReference type="EMBL" id="WJXA01000013">
    <property type="protein sequence ID" value="KAF7119642.1"/>
    <property type="molecule type" value="Genomic_DNA"/>
</dbReference>
<evidence type="ECO:0000259" key="8">
    <source>
        <dbReference type="Pfam" id="PF13966"/>
    </source>
</evidence>
<dbReference type="Gene3D" id="3.80.10.10">
    <property type="entry name" value="Ribonuclease Inhibitor"/>
    <property type="match status" value="2"/>
</dbReference>
<dbReference type="Gene3D" id="1.10.8.430">
    <property type="entry name" value="Helical domain of apoptotic protease-activating factors"/>
    <property type="match status" value="1"/>
</dbReference>
<evidence type="ECO:0000256" key="5">
    <source>
        <dbReference type="ARBA" id="ARBA00022821"/>
    </source>
</evidence>
<dbReference type="InterPro" id="IPR057135">
    <property type="entry name" value="At4g27190-like_LRR"/>
</dbReference>
<evidence type="ECO:0008006" key="13">
    <source>
        <dbReference type="Google" id="ProtNLM"/>
    </source>
</evidence>
<accession>A0A834FYB1</accession>
<dbReference type="Proteomes" id="UP000626092">
    <property type="component" value="Unassembled WGS sequence"/>
</dbReference>
<dbReference type="Pfam" id="PF23559">
    <property type="entry name" value="WHD_DRP"/>
    <property type="match status" value="1"/>
</dbReference>
<evidence type="ECO:0000313" key="12">
    <source>
        <dbReference type="Proteomes" id="UP000626092"/>
    </source>
</evidence>
<evidence type="ECO:0000256" key="2">
    <source>
        <dbReference type="ARBA" id="ARBA00022614"/>
    </source>
</evidence>
<reference evidence="11" key="1">
    <citation type="submission" date="2019-11" db="EMBL/GenBank/DDBJ databases">
        <authorList>
            <person name="Liu Y."/>
            <person name="Hou J."/>
            <person name="Li T.-Q."/>
            <person name="Guan C.-H."/>
            <person name="Wu X."/>
            <person name="Wu H.-Z."/>
            <person name="Ling F."/>
            <person name="Zhang R."/>
            <person name="Shi X.-G."/>
            <person name="Ren J.-P."/>
            <person name="Chen E.-F."/>
            <person name="Sun J.-M."/>
        </authorList>
    </citation>
    <scope>NUCLEOTIDE SEQUENCE</scope>
    <source>
        <strain evidence="11">Adult_tree_wgs_1</strain>
        <tissue evidence="11">Leaves</tissue>
    </source>
</reference>
<protein>
    <recommendedName>
        <fullName evidence="13">Disease resistance protein</fullName>
    </recommendedName>
</protein>
<keyword evidence="6" id="KW-0067">ATP-binding</keyword>
<keyword evidence="3" id="KW-0677">Repeat</keyword>
<dbReference type="GO" id="GO:0005524">
    <property type="term" value="F:ATP binding"/>
    <property type="evidence" value="ECO:0007669"/>
    <property type="project" value="UniProtKB-KW"/>
</dbReference>
<keyword evidence="4" id="KW-0547">Nucleotide-binding</keyword>
<dbReference type="InterPro" id="IPR042197">
    <property type="entry name" value="Apaf_helical"/>
</dbReference>
<dbReference type="PANTHER" id="PTHR33463:SF209">
    <property type="entry name" value="DISEASE RESISTANCE PROTEIN RPS2-LIKE"/>
    <property type="match status" value="1"/>
</dbReference>
<dbReference type="OrthoDB" id="736010at2759"/>
<evidence type="ECO:0000256" key="3">
    <source>
        <dbReference type="ARBA" id="ARBA00022737"/>
    </source>
</evidence>
<dbReference type="AlphaFoldDB" id="A0A834FYB1"/>
<dbReference type="FunFam" id="3.40.50.300:FF:001091">
    <property type="entry name" value="Probable disease resistance protein At1g61300"/>
    <property type="match status" value="1"/>
</dbReference>
<feature type="domain" description="NB-ARC" evidence="7">
    <location>
        <begin position="411"/>
        <end position="570"/>
    </location>
</feature>
<keyword evidence="2" id="KW-0433">Leucine-rich repeat</keyword>
<dbReference type="Pfam" id="PF23247">
    <property type="entry name" value="LRR_RPS2"/>
    <property type="match status" value="1"/>
</dbReference>
<evidence type="ECO:0000256" key="1">
    <source>
        <dbReference type="ARBA" id="ARBA00008894"/>
    </source>
</evidence>
<name>A0A834FYB1_RHOSS</name>
<dbReference type="Gene3D" id="1.10.10.10">
    <property type="entry name" value="Winged helix-like DNA-binding domain superfamily/Winged helix DNA-binding domain"/>
    <property type="match status" value="1"/>
</dbReference>
<evidence type="ECO:0000259" key="10">
    <source>
        <dbReference type="Pfam" id="PF23559"/>
    </source>
</evidence>
<evidence type="ECO:0000259" key="9">
    <source>
        <dbReference type="Pfam" id="PF23247"/>
    </source>
</evidence>
<feature type="domain" description="Disease resistance protein At4g27190-like leucine-rich repeats" evidence="9">
    <location>
        <begin position="1049"/>
        <end position="1166"/>
    </location>
</feature>
<dbReference type="SUPFAM" id="SSF52540">
    <property type="entry name" value="P-loop containing nucleoside triphosphate hydrolases"/>
    <property type="match status" value="1"/>
</dbReference>
<dbReference type="InterPro" id="IPR036388">
    <property type="entry name" value="WH-like_DNA-bd_sf"/>
</dbReference>
<dbReference type="Pfam" id="PF13966">
    <property type="entry name" value="zf-RVT"/>
    <property type="match status" value="1"/>
</dbReference>
<organism evidence="11 12">
    <name type="scientific">Rhododendron simsii</name>
    <name type="common">Sims's rhododendron</name>
    <dbReference type="NCBI Taxonomy" id="118357"/>
    <lineage>
        <taxon>Eukaryota</taxon>
        <taxon>Viridiplantae</taxon>
        <taxon>Streptophyta</taxon>
        <taxon>Embryophyta</taxon>
        <taxon>Tracheophyta</taxon>
        <taxon>Spermatophyta</taxon>
        <taxon>Magnoliopsida</taxon>
        <taxon>eudicotyledons</taxon>
        <taxon>Gunneridae</taxon>
        <taxon>Pentapetalae</taxon>
        <taxon>asterids</taxon>
        <taxon>Ericales</taxon>
        <taxon>Ericaceae</taxon>
        <taxon>Ericoideae</taxon>
        <taxon>Rhodoreae</taxon>
        <taxon>Rhododendron</taxon>
    </lineage>
</organism>
<keyword evidence="5" id="KW-0611">Plant defense</keyword>
<evidence type="ECO:0000259" key="7">
    <source>
        <dbReference type="Pfam" id="PF00931"/>
    </source>
</evidence>
<comment type="caution">
    <text evidence="11">The sequence shown here is derived from an EMBL/GenBank/DDBJ whole genome shotgun (WGS) entry which is preliminary data.</text>
</comment>
<dbReference type="Gene3D" id="3.40.50.300">
    <property type="entry name" value="P-loop containing nucleotide triphosphate hydrolases"/>
    <property type="match status" value="1"/>
</dbReference>
<proteinExistence type="inferred from homology"/>
<dbReference type="PRINTS" id="PR00364">
    <property type="entry name" value="DISEASERSIST"/>
</dbReference>
<comment type="similarity">
    <text evidence="1">Belongs to the disease resistance NB-LRR family.</text>
</comment>
<dbReference type="GO" id="GO:0043531">
    <property type="term" value="F:ADP binding"/>
    <property type="evidence" value="ECO:0007669"/>
    <property type="project" value="InterPro"/>
</dbReference>
<dbReference type="Pfam" id="PF00931">
    <property type="entry name" value="NB-ARC"/>
    <property type="match status" value="1"/>
</dbReference>
<dbReference type="InterPro" id="IPR058922">
    <property type="entry name" value="WHD_DRP"/>
</dbReference>
<dbReference type="Pfam" id="PF13855">
    <property type="entry name" value="LRR_8"/>
    <property type="match status" value="1"/>
</dbReference>
<dbReference type="GO" id="GO:0051607">
    <property type="term" value="P:defense response to virus"/>
    <property type="evidence" value="ECO:0007669"/>
    <property type="project" value="UniProtKB-ARBA"/>
</dbReference>
<dbReference type="PANTHER" id="PTHR33463">
    <property type="entry name" value="NB-ARC DOMAIN-CONTAINING PROTEIN-RELATED"/>
    <property type="match status" value="1"/>
</dbReference>
<dbReference type="InterPro" id="IPR026960">
    <property type="entry name" value="RVT-Znf"/>
</dbReference>
<evidence type="ECO:0000256" key="4">
    <source>
        <dbReference type="ARBA" id="ARBA00022741"/>
    </source>
</evidence>
<evidence type="ECO:0000313" key="11">
    <source>
        <dbReference type="EMBL" id="KAF7119642.1"/>
    </source>
</evidence>
<dbReference type="InterPro" id="IPR001611">
    <property type="entry name" value="Leu-rich_rpt"/>
</dbReference>
<dbReference type="InterPro" id="IPR050905">
    <property type="entry name" value="Plant_NBS-LRR"/>
</dbReference>
<feature type="domain" description="Disease resistance protein winged helix" evidence="10">
    <location>
        <begin position="659"/>
        <end position="726"/>
    </location>
</feature>
<dbReference type="SUPFAM" id="SSF52058">
    <property type="entry name" value="L domain-like"/>
    <property type="match status" value="1"/>
</dbReference>
<feature type="domain" description="Reverse transcriptase zinc-binding" evidence="8">
    <location>
        <begin position="158"/>
        <end position="232"/>
    </location>
</feature>
<dbReference type="InterPro" id="IPR002182">
    <property type="entry name" value="NB-ARC"/>
</dbReference>